<accession>A0ACB9EJS7</accession>
<organism evidence="1 2">
    <name type="scientific">Arctium lappa</name>
    <name type="common">Greater burdock</name>
    <name type="synonym">Lappa major</name>
    <dbReference type="NCBI Taxonomy" id="4217"/>
    <lineage>
        <taxon>Eukaryota</taxon>
        <taxon>Viridiplantae</taxon>
        <taxon>Streptophyta</taxon>
        <taxon>Embryophyta</taxon>
        <taxon>Tracheophyta</taxon>
        <taxon>Spermatophyta</taxon>
        <taxon>Magnoliopsida</taxon>
        <taxon>eudicotyledons</taxon>
        <taxon>Gunneridae</taxon>
        <taxon>Pentapetalae</taxon>
        <taxon>asterids</taxon>
        <taxon>campanulids</taxon>
        <taxon>Asterales</taxon>
        <taxon>Asteraceae</taxon>
        <taxon>Carduoideae</taxon>
        <taxon>Cardueae</taxon>
        <taxon>Arctiinae</taxon>
        <taxon>Arctium</taxon>
    </lineage>
</organism>
<gene>
    <name evidence="1" type="ORF">L6452_06420</name>
</gene>
<dbReference type="Proteomes" id="UP001055879">
    <property type="component" value="Linkage Group LG02"/>
</dbReference>
<reference evidence="1 2" key="2">
    <citation type="journal article" date="2022" name="Mol. Ecol. Resour.">
        <title>The genomes of chicory, endive, great burdock and yacon provide insights into Asteraceae paleo-polyploidization history and plant inulin production.</title>
        <authorList>
            <person name="Fan W."/>
            <person name="Wang S."/>
            <person name="Wang H."/>
            <person name="Wang A."/>
            <person name="Jiang F."/>
            <person name="Liu H."/>
            <person name="Zhao H."/>
            <person name="Xu D."/>
            <person name="Zhang Y."/>
        </authorList>
    </citation>
    <scope>NUCLEOTIDE SEQUENCE [LARGE SCALE GENOMIC DNA]</scope>
    <source>
        <strain evidence="2">cv. Niubang</strain>
    </source>
</reference>
<dbReference type="EMBL" id="CM042048">
    <property type="protein sequence ID" value="KAI3758848.1"/>
    <property type="molecule type" value="Genomic_DNA"/>
</dbReference>
<keyword evidence="2" id="KW-1185">Reference proteome</keyword>
<name>A0ACB9EJS7_ARCLA</name>
<sequence>MKQQSVFASDKFGGEQAICGCRLLEKEMNAILSGVITTKHHQRDGMARERVMTVINKLMPESQNGASIRYCSCYIIRNWNLFAFGTYLVANNDSDDMIRRALDLGVNVKMITDLVTSKLYSKLTKPENVRVKSESMFEFLYLTWNKGSTGDRERNRSPSRNGNGHVTFIFFARPTCRSRLPLYRSMN</sequence>
<reference evidence="2" key="1">
    <citation type="journal article" date="2022" name="Mol. Ecol. Resour.">
        <title>The genomes of chicory, endive, great burdock and yacon provide insights into Asteraceae palaeo-polyploidization history and plant inulin production.</title>
        <authorList>
            <person name="Fan W."/>
            <person name="Wang S."/>
            <person name="Wang H."/>
            <person name="Wang A."/>
            <person name="Jiang F."/>
            <person name="Liu H."/>
            <person name="Zhao H."/>
            <person name="Xu D."/>
            <person name="Zhang Y."/>
        </authorList>
    </citation>
    <scope>NUCLEOTIDE SEQUENCE [LARGE SCALE GENOMIC DNA]</scope>
    <source>
        <strain evidence="2">cv. Niubang</strain>
    </source>
</reference>
<protein>
    <submittedName>
        <fullName evidence="1">Uncharacterized protein</fullName>
    </submittedName>
</protein>
<proteinExistence type="predicted"/>
<comment type="caution">
    <text evidence="1">The sequence shown here is derived from an EMBL/GenBank/DDBJ whole genome shotgun (WGS) entry which is preliminary data.</text>
</comment>
<evidence type="ECO:0000313" key="2">
    <source>
        <dbReference type="Proteomes" id="UP001055879"/>
    </source>
</evidence>
<evidence type="ECO:0000313" key="1">
    <source>
        <dbReference type="EMBL" id="KAI3758848.1"/>
    </source>
</evidence>